<feature type="compositionally biased region" description="Polar residues" evidence="9">
    <location>
        <begin position="518"/>
        <end position="534"/>
    </location>
</feature>
<feature type="region of interest" description="Disordered" evidence="9">
    <location>
        <begin position="635"/>
        <end position="658"/>
    </location>
</feature>
<evidence type="ECO:0000313" key="12">
    <source>
        <dbReference type="Proteomes" id="UP000636709"/>
    </source>
</evidence>
<evidence type="ECO:0000256" key="6">
    <source>
        <dbReference type="ARBA" id="ARBA00023055"/>
    </source>
</evidence>
<comment type="subcellular location">
    <subcellularLocation>
        <location evidence="1">Endoplasmic reticulum membrane</location>
    </subcellularLocation>
</comment>
<feature type="compositionally biased region" description="Polar residues" evidence="9">
    <location>
        <begin position="155"/>
        <end position="177"/>
    </location>
</feature>
<reference evidence="11" key="1">
    <citation type="submission" date="2020-07" db="EMBL/GenBank/DDBJ databases">
        <title>Genome sequence and genetic diversity analysis of an under-domesticated orphan crop, white fonio (Digitaria exilis).</title>
        <authorList>
            <person name="Bennetzen J.L."/>
            <person name="Chen S."/>
            <person name="Ma X."/>
            <person name="Wang X."/>
            <person name="Yssel A.E.J."/>
            <person name="Chaluvadi S.R."/>
            <person name="Johnson M."/>
            <person name="Gangashetty P."/>
            <person name="Hamidou F."/>
            <person name="Sanogo M.D."/>
            <person name="Zwaenepoel A."/>
            <person name="Wallace J."/>
            <person name="Van De Peer Y."/>
            <person name="Van Deynze A."/>
        </authorList>
    </citation>
    <scope>NUCLEOTIDE SEQUENCE</scope>
    <source>
        <tissue evidence="11">Leaves</tissue>
    </source>
</reference>
<dbReference type="AlphaFoldDB" id="A0A835BI94"/>
<evidence type="ECO:0000256" key="8">
    <source>
        <dbReference type="ARBA" id="ARBA00023136"/>
    </source>
</evidence>
<dbReference type="InterPro" id="IPR031468">
    <property type="entry name" value="SMP_LBD"/>
</dbReference>
<dbReference type="OrthoDB" id="26740at2759"/>
<evidence type="ECO:0000259" key="10">
    <source>
        <dbReference type="PROSITE" id="PS51847"/>
    </source>
</evidence>
<evidence type="ECO:0000256" key="7">
    <source>
        <dbReference type="ARBA" id="ARBA00023121"/>
    </source>
</evidence>
<dbReference type="CDD" id="cd21675">
    <property type="entry name" value="SMP_TEX2"/>
    <property type="match status" value="1"/>
</dbReference>
<evidence type="ECO:0000256" key="3">
    <source>
        <dbReference type="ARBA" id="ARBA00022692"/>
    </source>
</evidence>
<organism evidence="11 12">
    <name type="scientific">Digitaria exilis</name>
    <dbReference type="NCBI Taxonomy" id="1010633"/>
    <lineage>
        <taxon>Eukaryota</taxon>
        <taxon>Viridiplantae</taxon>
        <taxon>Streptophyta</taxon>
        <taxon>Embryophyta</taxon>
        <taxon>Tracheophyta</taxon>
        <taxon>Spermatophyta</taxon>
        <taxon>Magnoliopsida</taxon>
        <taxon>Liliopsida</taxon>
        <taxon>Poales</taxon>
        <taxon>Poaceae</taxon>
        <taxon>PACMAD clade</taxon>
        <taxon>Panicoideae</taxon>
        <taxon>Panicodae</taxon>
        <taxon>Paniceae</taxon>
        <taxon>Anthephorinae</taxon>
        <taxon>Digitaria</taxon>
    </lineage>
</organism>
<dbReference type="GO" id="GO:0006869">
    <property type="term" value="P:lipid transport"/>
    <property type="evidence" value="ECO:0007669"/>
    <property type="project" value="UniProtKB-KW"/>
</dbReference>
<name>A0A835BI94_9POAL</name>
<evidence type="ECO:0000313" key="11">
    <source>
        <dbReference type="EMBL" id="KAF8692365.1"/>
    </source>
</evidence>
<gene>
    <name evidence="11" type="ORF">HU200_039693</name>
</gene>
<protein>
    <recommendedName>
        <fullName evidence="10">SMP-LTD domain-containing protein</fullName>
    </recommendedName>
</protein>
<dbReference type="GO" id="GO:0008289">
    <property type="term" value="F:lipid binding"/>
    <property type="evidence" value="ECO:0007669"/>
    <property type="project" value="UniProtKB-KW"/>
</dbReference>
<feature type="domain" description="SMP-LTD" evidence="10">
    <location>
        <begin position="204"/>
        <end position="469"/>
    </location>
</feature>
<evidence type="ECO:0000256" key="5">
    <source>
        <dbReference type="ARBA" id="ARBA00022989"/>
    </source>
</evidence>
<proteinExistence type="predicted"/>
<evidence type="ECO:0000256" key="2">
    <source>
        <dbReference type="ARBA" id="ARBA00022448"/>
    </source>
</evidence>
<feature type="compositionally biased region" description="Low complexity" evidence="9">
    <location>
        <begin position="178"/>
        <end position="192"/>
    </location>
</feature>
<keyword evidence="12" id="KW-1185">Reference proteome</keyword>
<dbReference type="Proteomes" id="UP000636709">
    <property type="component" value="Unassembled WGS sequence"/>
</dbReference>
<dbReference type="InterPro" id="IPR057080">
    <property type="entry name" value="PH_SMPa"/>
</dbReference>
<dbReference type="PROSITE" id="PS51847">
    <property type="entry name" value="SMP"/>
    <property type="match status" value="1"/>
</dbReference>
<feature type="compositionally biased region" description="Polar residues" evidence="9">
    <location>
        <begin position="544"/>
        <end position="554"/>
    </location>
</feature>
<feature type="region of interest" description="Disordered" evidence="9">
    <location>
        <begin position="495"/>
        <end position="554"/>
    </location>
</feature>
<dbReference type="Pfam" id="PF23065">
    <property type="entry name" value="PH_SMPa"/>
    <property type="match status" value="1"/>
</dbReference>
<dbReference type="EMBL" id="JACEFO010001943">
    <property type="protein sequence ID" value="KAF8692365.1"/>
    <property type="molecule type" value="Genomic_DNA"/>
</dbReference>
<evidence type="ECO:0000256" key="1">
    <source>
        <dbReference type="ARBA" id="ARBA00004586"/>
    </source>
</evidence>
<dbReference type="GO" id="GO:0005789">
    <property type="term" value="C:endoplasmic reticulum membrane"/>
    <property type="evidence" value="ECO:0007669"/>
    <property type="project" value="UniProtKB-SubCell"/>
</dbReference>
<dbReference type="PANTHER" id="PTHR13466">
    <property type="entry name" value="TEX2 PROTEIN-RELATED"/>
    <property type="match status" value="1"/>
</dbReference>
<feature type="region of interest" description="Disordered" evidence="9">
    <location>
        <begin position="149"/>
        <end position="192"/>
    </location>
</feature>
<dbReference type="PANTHER" id="PTHR13466:SF18">
    <property type="entry name" value="INTEGRAL MEMBRANE PROTEIN CONSERVED REGION (DUF2404)-RELATED"/>
    <property type="match status" value="1"/>
</dbReference>
<evidence type="ECO:0000256" key="4">
    <source>
        <dbReference type="ARBA" id="ARBA00022824"/>
    </source>
</evidence>
<keyword evidence="4" id="KW-0256">Endoplasmic reticulum</keyword>
<keyword evidence="6" id="KW-0445">Lipid transport</keyword>
<keyword evidence="2" id="KW-0813">Transport</keyword>
<comment type="caution">
    <text evidence="11">The sequence shown here is derived from an EMBL/GenBank/DDBJ whole genome shotgun (WGS) entry which is preliminary data.</text>
</comment>
<keyword evidence="7" id="KW-0446">Lipid-binding</keyword>
<accession>A0A835BI94</accession>
<evidence type="ECO:0000256" key="9">
    <source>
        <dbReference type="SAM" id="MobiDB-lite"/>
    </source>
</evidence>
<dbReference type="SUPFAM" id="SSF50729">
    <property type="entry name" value="PH domain-like"/>
    <property type="match status" value="1"/>
</dbReference>
<keyword evidence="5" id="KW-1133">Transmembrane helix</keyword>
<keyword evidence="8" id="KW-0472">Membrane</keyword>
<sequence length="658" mass="72740">MLAKLEGHSLTLSAPDGSHNTIHLLDCTVVAVSASNLPSRKWAKRYPIKLERKESQISKGGKVCYVYAPTSWEKESWCKALRLATTTDKDKHQFYDMLAQEFHAYVSSLNAGYPCFLKPSGVSVQEHVPVDNTVKTDGPSKVRNFLKRLAKKPSTKASSPESKTNLVPSNKQDGKQPSTPSSSVSFDSQLSDSPHANVEQKLADHGTLCWNLLFSRLFFDAKMNDEVHRAIKARIQRTLSNTRTPTYIGEITLSGLSLGKLPPYLHRMRVLPRDLNELWAFEVDFEYSSGILLDIETRLEIREPELEKDIITTSLKDNSNGAVSSDVLDSIEQYSSQFRSSEASDSALKDNGDTDALRKSKSTGWTSTYMSRWKSILHSIADQVSQVPLSLAIKISSIRGTMRIHIKPPPSDRIWYGFTSMPEIEWELGSSVGDRKITNSHIASLIGNRIKASLHQSLVLPNCESIPISWMISDTDDWVPRKIAPFIWLNRERTETSARPPAGKTPGEASVSKAIAKTKSSPPVPSTRSNNESPKTCEDGSEQAEASTSWQSRLVSTSGAPLQFITREQLRMPLLSSSGDDRAVVVAAESSADEDAGDVKRKLRGGRRAKVMDLGRRVGGKLEEKGKHIVGKMRENARSNSLLLPDLERATTPATAPS</sequence>
<keyword evidence="3" id="KW-0812">Transmembrane</keyword>